<accession>A0A9P6JGN6</accession>
<keyword evidence="1" id="KW-0732">Signal</keyword>
<evidence type="ECO:0000313" key="3">
    <source>
        <dbReference type="Proteomes" id="UP000749646"/>
    </source>
</evidence>
<name>A0A9P6JGN6_9FUNG</name>
<comment type="caution">
    <text evidence="2">The sequence shown here is derived from an EMBL/GenBank/DDBJ whole genome shotgun (WGS) entry which is preliminary data.</text>
</comment>
<sequence length="114" mass="12471">MLTRFLAVTSLAGLISSAAAVKFQISGVNSQLCIRMIKSNYNQIWCWAGPKLGTCVSWNTIIKSGRECSPDGAFCWDLFDNGWMEITESAIIYTIGDGVFKNPVSGSVDCNYDT</sequence>
<evidence type="ECO:0000256" key="1">
    <source>
        <dbReference type="SAM" id="SignalP"/>
    </source>
</evidence>
<gene>
    <name evidence="2" type="ORF">BGZ65_008076</name>
</gene>
<keyword evidence="3" id="KW-1185">Reference proteome</keyword>
<evidence type="ECO:0000313" key="2">
    <source>
        <dbReference type="EMBL" id="KAF9975832.1"/>
    </source>
</evidence>
<proteinExistence type="predicted"/>
<dbReference type="AlphaFoldDB" id="A0A9P6JGN6"/>
<dbReference type="EMBL" id="JAAAHW010004305">
    <property type="protein sequence ID" value="KAF9975832.1"/>
    <property type="molecule type" value="Genomic_DNA"/>
</dbReference>
<feature type="signal peptide" evidence="1">
    <location>
        <begin position="1"/>
        <end position="20"/>
    </location>
</feature>
<organism evidence="2 3">
    <name type="scientific">Modicella reniformis</name>
    <dbReference type="NCBI Taxonomy" id="1440133"/>
    <lineage>
        <taxon>Eukaryota</taxon>
        <taxon>Fungi</taxon>
        <taxon>Fungi incertae sedis</taxon>
        <taxon>Mucoromycota</taxon>
        <taxon>Mortierellomycotina</taxon>
        <taxon>Mortierellomycetes</taxon>
        <taxon>Mortierellales</taxon>
        <taxon>Mortierellaceae</taxon>
        <taxon>Modicella</taxon>
    </lineage>
</organism>
<reference evidence="2" key="1">
    <citation type="journal article" date="2020" name="Fungal Divers.">
        <title>Resolving the Mortierellaceae phylogeny through synthesis of multi-gene phylogenetics and phylogenomics.</title>
        <authorList>
            <person name="Vandepol N."/>
            <person name="Liber J."/>
            <person name="Desiro A."/>
            <person name="Na H."/>
            <person name="Kennedy M."/>
            <person name="Barry K."/>
            <person name="Grigoriev I.V."/>
            <person name="Miller A.N."/>
            <person name="O'Donnell K."/>
            <person name="Stajich J.E."/>
            <person name="Bonito G."/>
        </authorList>
    </citation>
    <scope>NUCLEOTIDE SEQUENCE</scope>
    <source>
        <strain evidence="2">MES-2147</strain>
    </source>
</reference>
<feature type="chain" id="PRO_5040447753" evidence="1">
    <location>
        <begin position="21"/>
        <end position="114"/>
    </location>
</feature>
<feature type="non-terminal residue" evidence="2">
    <location>
        <position position="114"/>
    </location>
</feature>
<protein>
    <submittedName>
        <fullName evidence="2">Uncharacterized protein</fullName>
    </submittedName>
</protein>
<dbReference type="Proteomes" id="UP000749646">
    <property type="component" value="Unassembled WGS sequence"/>
</dbReference>